<dbReference type="Proteomes" id="UP000032487">
    <property type="component" value="Unassembled WGS sequence"/>
</dbReference>
<dbReference type="InterPro" id="IPR000700">
    <property type="entry name" value="PAS-assoc_C"/>
</dbReference>
<sequence length="335" mass="37149">MFIDKRQRLAEDLVQQLEALGRGEPVAASASLRPFPLLIEALDQLQRREQATAERLERFKHEAAGSRSALSTAEQRIASLERDCIALEHAHREAARAREVLAEQNELHAREAHVWEIMQSTLTEGCWDITVVNGRVDDPASLMRLSGQFRALMGYGAEELPDGWDSQVSITHPDDAPAIFALFEREIVSPAGSGEYVIEYRMRHKTRGYIWCRERGRAVRDAAGVLYRVIGAVRDISDEHSARSVHEQMVRQNQATYAQIAQVVSVIKGIADQTNLLALNAAIEAARAGEVGRGFSVVADEVKKLADRTRQATQQIQEMLEAQTLRGTGSGSEAS</sequence>
<dbReference type="NCBIfam" id="TIGR00229">
    <property type="entry name" value="sensory_box"/>
    <property type="match status" value="1"/>
</dbReference>
<dbReference type="OrthoDB" id="9807021at2"/>
<dbReference type="GO" id="GO:0007165">
    <property type="term" value="P:signal transduction"/>
    <property type="evidence" value="ECO:0007669"/>
    <property type="project" value="UniProtKB-KW"/>
</dbReference>
<dbReference type="AlphaFoldDB" id="A0A0D9AM58"/>
<dbReference type="Gene3D" id="3.30.450.20">
    <property type="entry name" value="PAS domain"/>
    <property type="match status" value="1"/>
</dbReference>
<dbReference type="InterPro" id="IPR004089">
    <property type="entry name" value="MCPsignal_dom"/>
</dbReference>
<evidence type="ECO:0000256" key="5">
    <source>
        <dbReference type="ARBA" id="ARBA00023224"/>
    </source>
</evidence>
<keyword evidence="10" id="KW-0418">Kinase</keyword>
<dbReference type="InterPro" id="IPR035965">
    <property type="entry name" value="PAS-like_dom_sf"/>
</dbReference>
<dbReference type="PANTHER" id="PTHR32089">
    <property type="entry name" value="METHYL-ACCEPTING CHEMOTAXIS PROTEIN MCPB"/>
    <property type="match status" value="1"/>
</dbReference>
<dbReference type="PANTHER" id="PTHR32089:SF112">
    <property type="entry name" value="LYSOZYME-LIKE PROTEIN-RELATED"/>
    <property type="match status" value="1"/>
</dbReference>
<reference evidence="10 11" key="1">
    <citation type="submission" date="2015-02" db="EMBL/GenBank/DDBJ databases">
        <title>Draft genome sequence of Pseudomonas stutzeri NT0128 isolated from wheat (Triticum turgidum) rhizosphere.</title>
        <authorList>
            <person name="Tovi N."/>
            <person name="Frenk S."/>
            <person name="Hadar Y."/>
            <person name="Minz D."/>
        </authorList>
    </citation>
    <scope>NUCLEOTIDE SEQUENCE [LARGE SCALE GENOMIC DNA]</scope>
    <source>
        <strain evidence="10 11">NT0128</strain>
    </source>
</reference>
<comment type="caution">
    <text evidence="10">The sequence shown here is derived from an EMBL/GenBank/DDBJ whole genome shotgun (WGS) entry which is preliminary data.</text>
</comment>
<evidence type="ECO:0000256" key="4">
    <source>
        <dbReference type="ARBA" id="ARBA00023136"/>
    </source>
</evidence>
<dbReference type="Pfam" id="PF00015">
    <property type="entry name" value="MCPsignal"/>
    <property type="match status" value="1"/>
</dbReference>
<keyword evidence="5 6" id="KW-0807">Transducer</keyword>
<keyword evidence="10" id="KW-0808">Transferase</keyword>
<dbReference type="CDD" id="cd00130">
    <property type="entry name" value="PAS"/>
    <property type="match status" value="1"/>
</dbReference>
<evidence type="ECO:0000259" key="9">
    <source>
        <dbReference type="PROSITE" id="PS50113"/>
    </source>
</evidence>
<evidence type="ECO:0000313" key="11">
    <source>
        <dbReference type="Proteomes" id="UP000032487"/>
    </source>
</evidence>
<dbReference type="PROSITE" id="PS50111">
    <property type="entry name" value="CHEMOTAXIS_TRANSDUC_2"/>
    <property type="match status" value="1"/>
</dbReference>
<proteinExistence type="predicted"/>
<keyword evidence="7" id="KW-0175">Coiled coil</keyword>
<comment type="subcellular location">
    <subcellularLocation>
        <location evidence="1">Membrane</location>
    </subcellularLocation>
</comment>
<dbReference type="Gene3D" id="6.10.250.3200">
    <property type="match status" value="1"/>
</dbReference>
<organism evidence="10 11">
    <name type="scientific">Stutzerimonas stutzeri</name>
    <name type="common">Pseudomonas stutzeri</name>
    <dbReference type="NCBI Taxonomy" id="316"/>
    <lineage>
        <taxon>Bacteria</taxon>
        <taxon>Pseudomonadati</taxon>
        <taxon>Pseudomonadota</taxon>
        <taxon>Gammaproteobacteria</taxon>
        <taxon>Pseudomonadales</taxon>
        <taxon>Pseudomonadaceae</taxon>
        <taxon>Stutzerimonas</taxon>
    </lineage>
</organism>
<dbReference type="GO" id="GO:0006935">
    <property type="term" value="P:chemotaxis"/>
    <property type="evidence" value="ECO:0007669"/>
    <property type="project" value="UniProtKB-ARBA"/>
</dbReference>
<name>A0A0D9AM58_STUST</name>
<feature type="domain" description="PAC" evidence="9">
    <location>
        <begin position="196"/>
        <end position="248"/>
    </location>
</feature>
<dbReference type="PROSITE" id="PS50113">
    <property type="entry name" value="PAC"/>
    <property type="match status" value="1"/>
</dbReference>
<keyword evidence="3" id="KW-1133">Transmembrane helix</keyword>
<dbReference type="InterPro" id="IPR001610">
    <property type="entry name" value="PAC"/>
</dbReference>
<dbReference type="GO" id="GO:0016020">
    <property type="term" value="C:membrane"/>
    <property type="evidence" value="ECO:0007669"/>
    <property type="project" value="UniProtKB-SubCell"/>
</dbReference>
<evidence type="ECO:0000256" key="6">
    <source>
        <dbReference type="PROSITE-ProRule" id="PRU00284"/>
    </source>
</evidence>
<dbReference type="EMBL" id="JYHV01000029">
    <property type="protein sequence ID" value="KJH80471.1"/>
    <property type="molecule type" value="Genomic_DNA"/>
</dbReference>
<dbReference type="InterPro" id="IPR000014">
    <property type="entry name" value="PAS"/>
</dbReference>
<dbReference type="GO" id="GO:0016301">
    <property type="term" value="F:kinase activity"/>
    <property type="evidence" value="ECO:0007669"/>
    <property type="project" value="UniProtKB-KW"/>
</dbReference>
<evidence type="ECO:0000256" key="3">
    <source>
        <dbReference type="ARBA" id="ARBA00022989"/>
    </source>
</evidence>
<evidence type="ECO:0000256" key="2">
    <source>
        <dbReference type="ARBA" id="ARBA00022692"/>
    </source>
</evidence>
<keyword evidence="2" id="KW-0812">Transmembrane</keyword>
<feature type="coiled-coil region" evidence="7">
    <location>
        <begin position="42"/>
        <end position="107"/>
    </location>
</feature>
<gene>
    <name evidence="10" type="ORF">UF78_15465</name>
</gene>
<dbReference type="PATRIC" id="fig|316.101.peg.3859"/>
<keyword evidence="4" id="KW-0472">Membrane</keyword>
<feature type="domain" description="Methyl-accepting transducer" evidence="8">
    <location>
        <begin position="248"/>
        <end position="322"/>
    </location>
</feature>
<dbReference type="Pfam" id="PF08447">
    <property type="entry name" value="PAS_3"/>
    <property type="match status" value="1"/>
</dbReference>
<evidence type="ECO:0000256" key="7">
    <source>
        <dbReference type="SAM" id="Coils"/>
    </source>
</evidence>
<dbReference type="RefSeq" id="WP_045163096.1">
    <property type="nucleotide sequence ID" value="NZ_JYHV01000029.1"/>
</dbReference>
<evidence type="ECO:0000313" key="10">
    <source>
        <dbReference type="EMBL" id="KJH80471.1"/>
    </source>
</evidence>
<dbReference type="SUPFAM" id="SSF55785">
    <property type="entry name" value="PYP-like sensor domain (PAS domain)"/>
    <property type="match status" value="1"/>
</dbReference>
<evidence type="ECO:0000259" key="8">
    <source>
        <dbReference type="PROSITE" id="PS50111"/>
    </source>
</evidence>
<dbReference type="SMART" id="SM00283">
    <property type="entry name" value="MA"/>
    <property type="match status" value="1"/>
</dbReference>
<protein>
    <submittedName>
        <fullName evidence="10">Histidine kinase</fullName>
    </submittedName>
</protein>
<evidence type="ECO:0000256" key="1">
    <source>
        <dbReference type="ARBA" id="ARBA00004370"/>
    </source>
</evidence>
<dbReference type="InterPro" id="IPR013655">
    <property type="entry name" value="PAS_fold_3"/>
</dbReference>
<dbReference type="SMART" id="SM00086">
    <property type="entry name" value="PAC"/>
    <property type="match status" value="1"/>
</dbReference>
<accession>A0A0D9AM58</accession>
<dbReference type="SUPFAM" id="SSF58104">
    <property type="entry name" value="Methyl-accepting chemotaxis protein (MCP) signaling domain"/>
    <property type="match status" value="1"/>
</dbReference>